<dbReference type="GO" id="GO:0004499">
    <property type="term" value="F:N,N-dimethylaniline monooxygenase activity"/>
    <property type="evidence" value="ECO:0007669"/>
    <property type="project" value="InterPro"/>
</dbReference>
<keyword evidence="6" id="KW-1185">Reference proteome</keyword>
<dbReference type="AlphaFoldDB" id="W3XFZ3"/>
<dbReference type="PANTHER" id="PTHR42877">
    <property type="entry name" value="L-ORNITHINE N(5)-MONOOXYGENASE-RELATED"/>
    <property type="match status" value="1"/>
</dbReference>
<evidence type="ECO:0000256" key="4">
    <source>
        <dbReference type="ARBA" id="ARBA00023002"/>
    </source>
</evidence>
<dbReference type="PANTHER" id="PTHR42877:SF1">
    <property type="entry name" value="FAD-BINDING MONOOXYGENASE STCW"/>
    <property type="match status" value="1"/>
</dbReference>
<dbReference type="EMBL" id="KI912110">
    <property type="protein sequence ID" value="ETS84332.1"/>
    <property type="molecule type" value="Genomic_DNA"/>
</dbReference>
<keyword evidence="2" id="KW-0285">Flavoprotein</keyword>
<accession>W3XFZ3</accession>
<dbReference type="HOGENOM" id="CLU_006937_6_3_1"/>
<dbReference type="OrthoDB" id="74360at2759"/>
<keyword evidence="4" id="KW-0560">Oxidoreductase</keyword>
<dbReference type="Pfam" id="PF00743">
    <property type="entry name" value="FMO-like"/>
    <property type="match status" value="1"/>
</dbReference>
<dbReference type="KEGG" id="pfy:PFICI_02357"/>
<dbReference type="InterPro" id="IPR036188">
    <property type="entry name" value="FAD/NAD-bd_sf"/>
</dbReference>
<dbReference type="Proteomes" id="UP000030651">
    <property type="component" value="Unassembled WGS sequence"/>
</dbReference>
<dbReference type="Gene3D" id="3.50.50.60">
    <property type="entry name" value="FAD/NAD(P)-binding domain"/>
    <property type="match status" value="2"/>
</dbReference>
<proteinExistence type="inferred from homology"/>
<dbReference type="GeneID" id="19267370"/>
<evidence type="ECO:0000256" key="3">
    <source>
        <dbReference type="ARBA" id="ARBA00022827"/>
    </source>
</evidence>
<gene>
    <name evidence="5" type="ORF">PFICI_02357</name>
</gene>
<reference evidence="6" key="1">
    <citation type="journal article" date="2015" name="BMC Genomics">
        <title>Genomic and transcriptomic analysis of the endophytic fungus Pestalotiopsis fici reveals its lifestyle and high potential for synthesis of natural products.</title>
        <authorList>
            <person name="Wang X."/>
            <person name="Zhang X."/>
            <person name="Liu L."/>
            <person name="Xiang M."/>
            <person name="Wang W."/>
            <person name="Sun X."/>
            <person name="Che Y."/>
            <person name="Guo L."/>
            <person name="Liu G."/>
            <person name="Guo L."/>
            <person name="Wang C."/>
            <person name="Yin W.B."/>
            <person name="Stadler M."/>
            <person name="Zhang X."/>
            <person name="Liu X."/>
        </authorList>
    </citation>
    <scope>NUCLEOTIDE SEQUENCE [LARGE SCALE GENOMIC DNA]</scope>
    <source>
        <strain evidence="6">W106-1 / CGMCC3.15140</strain>
    </source>
</reference>
<protein>
    <recommendedName>
        <fullName evidence="7">Sterigmatocystin biosynthesis monooxygenase stcW</fullName>
    </recommendedName>
</protein>
<sequence>MVFDPSKVNGADECIPNDQPGGKYGYRIGHKKGEYQIPDVILDACSKHVKVVTIGAGISGIFLSYLFQKHGENLEHVVYEKNGDIGGTWLENRYPGAACDVPSHAYTFGFALYPDWPKYLSPSEDIFRYLSRVVECFELRKYITFNSAVMGCTWDEEKGKWHLKIQDSVTGEVRTDTCDILIGAGGILNSWKFPDDVEGLHSFKGRLIHTARWPADYGQDEWKDERVAVIGSGATSIQVVPTMQPHVKQLDVFVRTPVWFAEFADHAGDNFHYSDEDKSILRENADALVNKAKFIEDKLNTVAGLKAFMVNSAEAKMIRKHFTDRMRRYITDDQIFQQLLPDFAVGCRRLTPGNPYMRAVQEANVNIHRCAVTKVTPHSIIGSNGDEVEVDTIICATGFDVSFRPRYPIIGRNGVSLQDKWKSIPEGYLSVAVPDMPNYFTVMGPSFPIANGSVMGALQAVAKYIVQMVQKVQREHIHSLCPKQSVTDAFNEHTQAWVAGTAWDDPKCRSWYKDSRTGRVNAIWPGSSLHFCQAMKQPRFENFEIQYDNSLNMWEFMGLGFTKDMMSDEPDLSPYINSAELDERFTKFQPDLPAEEARVRKMADMVHDLAS</sequence>
<organism evidence="5 6">
    <name type="scientific">Pestalotiopsis fici (strain W106-1 / CGMCC3.15140)</name>
    <dbReference type="NCBI Taxonomy" id="1229662"/>
    <lineage>
        <taxon>Eukaryota</taxon>
        <taxon>Fungi</taxon>
        <taxon>Dikarya</taxon>
        <taxon>Ascomycota</taxon>
        <taxon>Pezizomycotina</taxon>
        <taxon>Sordariomycetes</taxon>
        <taxon>Xylariomycetidae</taxon>
        <taxon>Amphisphaeriales</taxon>
        <taxon>Sporocadaceae</taxon>
        <taxon>Pestalotiopsis</taxon>
    </lineage>
</organism>
<dbReference type="GO" id="GO:0050660">
    <property type="term" value="F:flavin adenine dinucleotide binding"/>
    <property type="evidence" value="ECO:0007669"/>
    <property type="project" value="InterPro"/>
</dbReference>
<keyword evidence="3" id="KW-0274">FAD</keyword>
<evidence type="ECO:0000256" key="2">
    <source>
        <dbReference type="ARBA" id="ARBA00022630"/>
    </source>
</evidence>
<evidence type="ECO:0000256" key="1">
    <source>
        <dbReference type="ARBA" id="ARBA00010139"/>
    </source>
</evidence>
<dbReference type="GO" id="GO:0050661">
    <property type="term" value="F:NADP binding"/>
    <property type="evidence" value="ECO:0007669"/>
    <property type="project" value="InterPro"/>
</dbReference>
<name>W3XFZ3_PESFW</name>
<dbReference type="InterPro" id="IPR051209">
    <property type="entry name" value="FAD-bind_Monooxygenase_sf"/>
</dbReference>
<dbReference type="RefSeq" id="XP_007829129.1">
    <property type="nucleotide sequence ID" value="XM_007830938.1"/>
</dbReference>
<evidence type="ECO:0008006" key="7">
    <source>
        <dbReference type="Google" id="ProtNLM"/>
    </source>
</evidence>
<dbReference type="InterPro" id="IPR020946">
    <property type="entry name" value="Flavin_mOase-like"/>
</dbReference>
<dbReference type="InParanoid" id="W3XFZ3"/>
<dbReference type="eggNOG" id="KOG1399">
    <property type="taxonomic scope" value="Eukaryota"/>
</dbReference>
<dbReference type="OMA" id="MVFHTEV"/>
<evidence type="ECO:0000313" key="5">
    <source>
        <dbReference type="EMBL" id="ETS84332.1"/>
    </source>
</evidence>
<comment type="similarity">
    <text evidence="1">Belongs to the FAD-binding monooxygenase family.</text>
</comment>
<evidence type="ECO:0000313" key="6">
    <source>
        <dbReference type="Proteomes" id="UP000030651"/>
    </source>
</evidence>
<dbReference type="SUPFAM" id="SSF51905">
    <property type="entry name" value="FAD/NAD(P)-binding domain"/>
    <property type="match status" value="1"/>
</dbReference>